<keyword evidence="3" id="KW-1185">Reference proteome</keyword>
<dbReference type="PANTHER" id="PTHR43355">
    <property type="entry name" value="FLAVIN REDUCTASE (NADPH)"/>
    <property type="match status" value="1"/>
</dbReference>
<gene>
    <name evidence="2" type="ORF">MJA45_27665</name>
</gene>
<dbReference type="KEGG" id="paun:MJA45_27665"/>
<dbReference type="SUPFAM" id="SSF51735">
    <property type="entry name" value="NAD(P)-binding Rossmann-fold domains"/>
    <property type="match status" value="1"/>
</dbReference>
<reference evidence="2 3" key="1">
    <citation type="submission" date="2022-02" db="EMBL/GenBank/DDBJ databases">
        <title>Paenibacillus sp. MBLB1776 Whole Genome Shotgun Sequencing.</title>
        <authorList>
            <person name="Hwang C.Y."/>
            <person name="Cho E.-S."/>
            <person name="Seo M.-J."/>
        </authorList>
    </citation>
    <scope>NUCLEOTIDE SEQUENCE [LARGE SCALE GENOMIC DNA]</scope>
    <source>
        <strain evidence="2 3">MBLB1776</strain>
    </source>
</reference>
<sequence>MKIIVFGATGNMGRRVLASAVRTGHDVTAFVRNPEKLMEQQGEPIAGQVNIVAENILDPQSVYQALSHQDAAIIAAGSVANGEEFIRIVDNIVTSCEDHPQFAGRVWVMGGAGLLEIPHTSKIGNDLPGIPPMFRYHNENWDRLRRTKLDWSFLCPGTMVDGTEEERPGFVHVSADLLPIAFPESTQELSEAELSGLLFSRLSELDVAYEDAAEVMLSHLELSGPFKGRRVGVAYRNGEVVSNQAEVGR</sequence>
<dbReference type="Proteomes" id="UP001305702">
    <property type="component" value="Chromosome"/>
</dbReference>
<protein>
    <submittedName>
        <fullName evidence="2">NAD(P)H-binding protein</fullName>
    </submittedName>
</protein>
<dbReference type="Pfam" id="PF13460">
    <property type="entry name" value="NAD_binding_10"/>
    <property type="match status" value="1"/>
</dbReference>
<organism evidence="2 3">
    <name type="scientific">Paenibacillus aurantius</name>
    <dbReference type="NCBI Taxonomy" id="2918900"/>
    <lineage>
        <taxon>Bacteria</taxon>
        <taxon>Bacillati</taxon>
        <taxon>Bacillota</taxon>
        <taxon>Bacilli</taxon>
        <taxon>Bacillales</taxon>
        <taxon>Paenibacillaceae</taxon>
        <taxon>Paenibacillus</taxon>
    </lineage>
</organism>
<dbReference type="AlphaFoldDB" id="A0AA96LCV9"/>
<dbReference type="InterPro" id="IPR036291">
    <property type="entry name" value="NAD(P)-bd_dom_sf"/>
</dbReference>
<name>A0AA96LCV9_9BACL</name>
<proteinExistence type="predicted"/>
<dbReference type="Gene3D" id="3.40.50.720">
    <property type="entry name" value="NAD(P)-binding Rossmann-like Domain"/>
    <property type="match status" value="1"/>
</dbReference>
<dbReference type="PANTHER" id="PTHR43355:SF7">
    <property type="entry name" value="NAD(P)-BINDING DOMAIN-CONTAINING PROTEIN"/>
    <property type="match status" value="1"/>
</dbReference>
<feature type="domain" description="NAD(P)-binding" evidence="1">
    <location>
        <begin position="7"/>
        <end position="165"/>
    </location>
</feature>
<dbReference type="EMBL" id="CP130318">
    <property type="protein sequence ID" value="WNQ11331.1"/>
    <property type="molecule type" value="Genomic_DNA"/>
</dbReference>
<dbReference type="GO" id="GO:0016646">
    <property type="term" value="F:oxidoreductase activity, acting on the CH-NH group of donors, NAD or NADP as acceptor"/>
    <property type="evidence" value="ECO:0007669"/>
    <property type="project" value="TreeGrafter"/>
</dbReference>
<dbReference type="InterPro" id="IPR051606">
    <property type="entry name" value="Polyketide_Oxido-like"/>
</dbReference>
<evidence type="ECO:0000313" key="2">
    <source>
        <dbReference type="EMBL" id="WNQ11331.1"/>
    </source>
</evidence>
<evidence type="ECO:0000313" key="3">
    <source>
        <dbReference type="Proteomes" id="UP001305702"/>
    </source>
</evidence>
<accession>A0AA96LCV9</accession>
<dbReference type="RefSeq" id="WP_315605107.1">
    <property type="nucleotide sequence ID" value="NZ_CP130318.1"/>
</dbReference>
<dbReference type="InterPro" id="IPR016040">
    <property type="entry name" value="NAD(P)-bd_dom"/>
</dbReference>
<evidence type="ECO:0000259" key="1">
    <source>
        <dbReference type="Pfam" id="PF13460"/>
    </source>
</evidence>